<gene>
    <name evidence="2" type="ORF">MENT_LOCUS26249</name>
</gene>
<feature type="compositionally biased region" description="Polar residues" evidence="1">
    <location>
        <begin position="282"/>
        <end position="305"/>
    </location>
</feature>
<evidence type="ECO:0000313" key="3">
    <source>
        <dbReference type="Proteomes" id="UP000580250"/>
    </source>
</evidence>
<comment type="caution">
    <text evidence="2">The sequence shown here is derived from an EMBL/GenBank/DDBJ whole genome shotgun (WGS) entry which is preliminary data.</text>
</comment>
<proteinExistence type="predicted"/>
<dbReference type="Proteomes" id="UP000580250">
    <property type="component" value="Unassembled WGS sequence"/>
</dbReference>
<name>A0A6V7VJK8_MELEN</name>
<feature type="region of interest" description="Disordered" evidence="1">
    <location>
        <begin position="282"/>
        <end position="364"/>
    </location>
</feature>
<feature type="compositionally biased region" description="Basic and acidic residues" evidence="1">
    <location>
        <begin position="306"/>
        <end position="330"/>
    </location>
</feature>
<organism evidence="2 3">
    <name type="scientific">Meloidogyne enterolobii</name>
    <name type="common">Root-knot nematode worm</name>
    <name type="synonym">Meloidogyne mayaguensis</name>
    <dbReference type="NCBI Taxonomy" id="390850"/>
    <lineage>
        <taxon>Eukaryota</taxon>
        <taxon>Metazoa</taxon>
        <taxon>Ecdysozoa</taxon>
        <taxon>Nematoda</taxon>
        <taxon>Chromadorea</taxon>
        <taxon>Rhabditida</taxon>
        <taxon>Tylenchina</taxon>
        <taxon>Tylenchomorpha</taxon>
        <taxon>Tylenchoidea</taxon>
        <taxon>Meloidogynidae</taxon>
        <taxon>Meloidogyninae</taxon>
        <taxon>Meloidogyne</taxon>
    </lineage>
</organism>
<protein>
    <submittedName>
        <fullName evidence="2">Uncharacterized protein</fullName>
    </submittedName>
</protein>
<sequence length="392" mass="46630">MRFWMILSLKLKNQRIIRKLQSSSKYNTFYNNIHQHHYSISLLSDNEIKNNGKQVKANQTYLTNKQDIDEQIDFYRRIYLESIWHELYLNAYNYYMAVEAIGRFEGEESFDFYQYLEKFEYSSDRVKQLYQEIVEDEVKSHKNLEQGATNNDENWQRNVNKPRDVSDAESYIAKKLKITKIYKRKNKRLVPINSESDRYDSNQTENETGENSEQDANNFENLNEYENVNTEETLTENNDNYTDNERNFLQIVEYTSDLCEPVPLEIDYSGSIYKLEYGQSNDGQAPGTSYQNTAVDHFPSTSYRENSPKEKHSKTDLRRSTRVKNMHEKLNPSIPAKNTRSQKKILEEKDNLNARTPRRTDKKKTKKLLQIKSATECYDFDQTVFLILKRFF</sequence>
<evidence type="ECO:0000256" key="1">
    <source>
        <dbReference type="SAM" id="MobiDB-lite"/>
    </source>
</evidence>
<feature type="region of interest" description="Disordered" evidence="1">
    <location>
        <begin position="141"/>
        <end position="162"/>
    </location>
</feature>
<feature type="region of interest" description="Disordered" evidence="1">
    <location>
        <begin position="192"/>
        <end position="219"/>
    </location>
</feature>
<feature type="compositionally biased region" description="Polar residues" evidence="1">
    <location>
        <begin position="146"/>
        <end position="159"/>
    </location>
</feature>
<dbReference type="EMBL" id="CAJEWN010000238">
    <property type="protein sequence ID" value="CAD2174574.1"/>
    <property type="molecule type" value="Genomic_DNA"/>
</dbReference>
<evidence type="ECO:0000313" key="2">
    <source>
        <dbReference type="EMBL" id="CAD2174574.1"/>
    </source>
</evidence>
<accession>A0A6V7VJK8</accession>
<reference evidence="2 3" key="1">
    <citation type="submission" date="2020-08" db="EMBL/GenBank/DDBJ databases">
        <authorList>
            <person name="Koutsovoulos G."/>
            <person name="Danchin GJ E."/>
        </authorList>
    </citation>
    <scope>NUCLEOTIDE SEQUENCE [LARGE SCALE GENOMIC DNA]</scope>
</reference>
<dbReference type="AlphaFoldDB" id="A0A6V7VJK8"/>